<dbReference type="AlphaFoldDB" id="A0A6A6C659"/>
<feature type="compositionally biased region" description="Polar residues" evidence="1">
    <location>
        <begin position="63"/>
        <end position="74"/>
    </location>
</feature>
<dbReference type="Proteomes" id="UP000799537">
    <property type="component" value="Unassembled WGS sequence"/>
</dbReference>
<feature type="compositionally biased region" description="Basic and acidic residues" evidence="1">
    <location>
        <begin position="324"/>
        <end position="341"/>
    </location>
</feature>
<proteinExistence type="predicted"/>
<evidence type="ECO:0000313" key="3">
    <source>
        <dbReference type="Proteomes" id="UP000799537"/>
    </source>
</evidence>
<feature type="region of interest" description="Disordered" evidence="1">
    <location>
        <begin position="322"/>
        <end position="341"/>
    </location>
</feature>
<dbReference type="RefSeq" id="XP_033662579.1">
    <property type="nucleotide sequence ID" value="XM_033818322.1"/>
</dbReference>
<dbReference type="OrthoDB" id="2103031at2759"/>
<feature type="compositionally biased region" description="Basic and acidic residues" evidence="1">
    <location>
        <begin position="17"/>
        <end position="39"/>
    </location>
</feature>
<organism evidence="2 3">
    <name type="scientific">Zasmidium cellare ATCC 36951</name>
    <dbReference type="NCBI Taxonomy" id="1080233"/>
    <lineage>
        <taxon>Eukaryota</taxon>
        <taxon>Fungi</taxon>
        <taxon>Dikarya</taxon>
        <taxon>Ascomycota</taxon>
        <taxon>Pezizomycotina</taxon>
        <taxon>Dothideomycetes</taxon>
        <taxon>Dothideomycetidae</taxon>
        <taxon>Mycosphaerellales</taxon>
        <taxon>Mycosphaerellaceae</taxon>
        <taxon>Zasmidium</taxon>
    </lineage>
</organism>
<gene>
    <name evidence="2" type="ORF">M409DRAFT_69509</name>
</gene>
<keyword evidence="3" id="KW-1185">Reference proteome</keyword>
<feature type="compositionally biased region" description="Pro residues" evidence="1">
    <location>
        <begin position="43"/>
        <end position="57"/>
    </location>
</feature>
<evidence type="ECO:0000256" key="1">
    <source>
        <dbReference type="SAM" id="MobiDB-lite"/>
    </source>
</evidence>
<evidence type="ECO:0000313" key="2">
    <source>
        <dbReference type="EMBL" id="KAF2161690.1"/>
    </source>
</evidence>
<accession>A0A6A6C659</accession>
<sequence length="355" mass="40817">MGWFWDWSSGNDPTNDPYKKLDPALRDFLEKESPLKYEQTKPSPAPRQLPSTPPVPSQPSTDAAPNTYRSQIGLNSPGLDAQNQQAAPQRDEAAVPPQSLFQDGRYAHLWKDYRPQAEVEAAGRTDQDRLAAVVEAYKDRKAAIGRAAVENCVDFQLAEKECWQSGSWKSKMTMCREEGKAFNRCYTMQARFLKALGYLATQRSDEEEERIQMHADKLYHEMLHRERRAKEAKEQGLEEVELPPLIQPETTTKALGEDSAWARARRKAAESGINYNLSSFPAEQQEEIKKRIEGLPKHERELELQLMAAESRAQMEYAQQISNRLEEEKQHRADRRERGKETIGDTLKRLWGWDK</sequence>
<dbReference type="GeneID" id="54571594"/>
<feature type="region of interest" description="Disordered" evidence="1">
    <location>
        <begin position="1"/>
        <end position="95"/>
    </location>
</feature>
<dbReference type="EMBL" id="ML993617">
    <property type="protein sequence ID" value="KAF2161690.1"/>
    <property type="molecule type" value="Genomic_DNA"/>
</dbReference>
<name>A0A6A6C659_ZASCE</name>
<reference evidence="2" key="1">
    <citation type="journal article" date="2020" name="Stud. Mycol.">
        <title>101 Dothideomycetes genomes: a test case for predicting lifestyles and emergence of pathogens.</title>
        <authorList>
            <person name="Haridas S."/>
            <person name="Albert R."/>
            <person name="Binder M."/>
            <person name="Bloem J."/>
            <person name="Labutti K."/>
            <person name="Salamov A."/>
            <person name="Andreopoulos B."/>
            <person name="Baker S."/>
            <person name="Barry K."/>
            <person name="Bills G."/>
            <person name="Bluhm B."/>
            <person name="Cannon C."/>
            <person name="Castanera R."/>
            <person name="Culley D."/>
            <person name="Daum C."/>
            <person name="Ezra D."/>
            <person name="Gonzalez J."/>
            <person name="Henrissat B."/>
            <person name="Kuo A."/>
            <person name="Liang C."/>
            <person name="Lipzen A."/>
            <person name="Lutzoni F."/>
            <person name="Magnuson J."/>
            <person name="Mondo S."/>
            <person name="Nolan M."/>
            <person name="Ohm R."/>
            <person name="Pangilinan J."/>
            <person name="Park H.-J."/>
            <person name="Ramirez L."/>
            <person name="Alfaro M."/>
            <person name="Sun H."/>
            <person name="Tritt A."/>
            <person name="Yoshinaga Y."/>
            <person name="Zwiers L.-H."/>
            <person name="Turgeon B."/>
            <person name="Goodwin S."/>
            <person name="Spatafora J."/>
            <person name="Crous P."/>
            <person name="Grigoriev I."/>
        </authorList>
    </citation>
    <scope>NUCLEOTIDE SEQUENCE</scope>
    <source>
        <strain evidence="2">ATCC 36951</strain>
    </source>
</reference>
<protein>
    <submittedName>
        <fullName evidence="2">Uncharacterized protein</fullName>
    </submittedName>
</protein>